<accession>A0AAU7DZD3</accession>
<dbReference type="EMBL" id="CP146203">
    <property type="protein sequence ID" value="XBH22626.1"/>
    <property type="molecule type" value="Genomic_DNA"/>
</dbReference>
<dbReference type="AlphaFoldDB" id="A0AAU7DZD3"/>
<protein>
    <submittedName>
        <fullName evidence="1">Uncharacterized protein</fullName>
    </submittedName>
</protein>
<reference evidence="1" key="1">
    <citation type="submission" date="2024-02" db="EMBL/GenBank/DDBJ databases">
        <title>Tomenella chthoni gen. nov. sp. nov., a member of the family Jonesiaceae isolated from bat guano.</title>
        <authorList>
            <person name="Miller S.L."/>
            <person name="King J."/>
            <person name="Sankaranarayanan K."/>
            <person name="Lawson P.A."/>
        </authorList>
    </citation>
    <scope>NUCLEOTIDE SEQUENCE</scope>
    <source>
        <strain evidence="1">BS-20</strain>
    </source>
</reference>
<evidence type="ECO:0000313" key="1">
    <source>
        <dbReference type="EMBL" id="XBH22626.1"/>
    </source>
</evidence>
<name>A0AAU7DZD3_9MICO</name>
<proteinExistence type="predicted"/>
<gene>
    <name evidence="1" type="ORF">V5R04_05245</name>
</gene>
<sequence length="50" mass="5464">MSETEDPASGSVGAQTDDLQLALQDLPLAQHVDRFAHIISDLTEQLRNDT</sequence>
<organism evidence="1">
    <name type="scientific">Jonesiaceae bacterium BS-20</name>
    <dbReference type="NCBI Taxonomy" id="3120821"/>
    <lineage>
        <taxon>Bacteria</taxon>
        <taxon>Bacillati</taxon>
        <taxon>Actinomycetota</taxon>
        <taxon>Actinomycetes</taxon>
        <taxon>Micrococcales</taxon>
        <taxon>Jonesiaceae</taxon>
    </lineage>
</organism>